<dbReference type="HAMAP" id="MF_00251">
    <property type="entry name" value="Ribosomal_bL36"/>
    <property type="match status" value="1"/>
</dbReference>
<feature type="region of interest" description="Disordered" evidence="5">
    <location>
        <begin position="157"/>
        <end position="197"/>
    </location>
</feature>
<name>A0AAD3S4Y6_NEPGR</name>
<keyword evidence="2 4" id="KW-0689">Ribosomal protein</keyword>
<comment type="similarity">
    <text evidence="1 4">Belongs to the bacterial ribosomal protein bL36 family.</text>
</comment>
<evidence type="ECO:0000256" key="5">
    <source>
        <dbReference type="SAM" id="MobiDB-lite"/>
    </source>
</evidence>
<dbReference type="NCBIfam" id="TIGR01022">
    <property type="entry name" value="rpmJ_bact"/>
    <property type="match status" value="1"/>
</dbReference>
<dbReference type="GO" id="GO:0006412">
    <property type="term" value="P:translation"/>
    <property type="evidence" value="ECO:0007669"/>
    <property type="project" value="InterPro"/>
</dbReference>
<keyword evidence="3 4" id="KW-0687">Ribonucleoprotein</keyword>
<dbReference type="PROSITE" id="PS00828">
    <property type="entry name" value="RIBOSOMAL_L36"/>
    <property type="match status" value="1"/>
</dbReference>
<comment type="caution">
    <text evidence="6">The sequence shown here is derived from an EMBL/GenBank/DDBJ whole genome shotgun (WGS) entry which is preliminary data.</text>
</comment>
<sequence>MDTPVSLSITSFPETSPLSCGHSLSFGKLADIHHYREVARFQSRQNAAGWGEQEEGHGCVALPSTGRDHTITLFGWEICVAKLGVKRHLQLKAFAPFFWGSSFKASSFFQSHRLPSSNGTVSLLMSPILSPQGVAFATAMAAVSGTVILLALRLQKSPSPQPPQQQQPPSAHFQANSVPRPCISSGGKKKKREKTAKRVRFAEDVMDKTGEDQDFKTRHQQFGGGNSSSKLRKSVQISGIPANRMVLYNSILRDLRKGAMKVRSSVRKMCEFCRTVKRRGRVYILCTANPKHKQRQGFSTFTHEGPLIPIFSDVSCQKVVSNKQNVQGCLTALVPLKQQPSMLFGRSLGLASLLHKQHN</sequence>
<keyword evidence="7" id="KW-1185">Reference proteome</keyword>
<dbReference type="PANTHER" id="PTHR33564">
    <property type="entry name" value="TRANSMEMBRANE PROTEIN"/>
    <property type="match status" value="1"/>
</dbReference>
<proteinExistence type="inferred from homology"/>
<dbReference type="Pfam" id="PF00444">
    <property type="entry name" value="Ribosomal_L36"/>
    <property type="match status" value="1"/>
</dbReference>
<dbReference type="EMBL" id="BSYO01000005">
    <property type="protein sequence ID" value="GMH04518.1"/>
    <property type="molecule type" value="Genomic_DNA"/>
</dbReference>
<evidence type="ECO:0000256" key="2">
    <source>
        <dbReference type="ARBA" id="ARBA00022980"/>
    </source>
</evidence>
<dbReference type="SUPFAM" id="SSF57840">
    <property type="entry name" value="Ribosomal protein L36"/>
    <property type="match status" value="1"/>
</dbReference>
<feature type="region of interest" description="Disordered" evidence="5">
    <location>
        <begin position="210"/>
        <end position="230"/>
    </location>
</feature>
<dbReference type="Proteomes" id="UP001279734">
    <property type="component" value="Unassembled WGS sequence"/>
</dbReference>
<organism evidence="6 7">
    <name type="scientific">Nepenthes gracilis</name>
    <name type="common">Slender pitcher plant</name>
    <dbReference type="NCBI Taxonomy" id="150966"/>
    <lineage>
        <taxon>Eukaryota</taxon>
        <taxon>Viridiplantae</taxon>
        <taxon>Streptophyta</taxon>
        <taxon>Embryophyta</taxon>
        <taxon>Tracheophyta</taxon>
        <taxon>Spermatophyta</taxon>
        <taxon>Magnoliopsida</taxon>
        <taxon>eudicotyledons</taxon>
        <taxon>Gunneridae</taxon>
        <taxon>Pentapetalae</taxon>
        <taxon>Caryophyllales</taxon>
        <taxon>Nepenthaceae</taxon>
        <taxon>Nepenthes</taxon>
    </lineage>
</organism>
<evidence type="ECO:0000256" key="3">
    <source>
        <dbReference type="ARBA" id="ARBA00023274"/>
    </source>
</evidence>
<dbReference type="InterPro" id="IPR000473">
    <property type="entry name" value="Ribosomal_bL36"/>
</dbReference>
<dbReference type="GO" id="GO:0005840">
    <property type="term" value="C:ribosome"/>
    <property type="evidence" value="ECO:0007669"/>
    <property type="project" value="UniProtKB-KW"/>
</dbReference>
<evidence type="ECO:0000313" key="7">
    <source>
        <dbReference type="Proteomes" id="UP001279734"/>
    </source>
</evidence>
<reference evidence="6" key="1">
    <citation type="submission" date="2023-05" db="EMBL/GenBank/DDBJ databases">
        <title>Nepenthes gracilis genome sequencing.</title>
        <authorList>
            <person name="Fukushima K."/>
        </authorList>
    </citation>
    <scope>NUCLEOTIDE SEQUENCE</scope>
    <source>
        <strain evidence="6">SING2019-196</strain>
    </source>
</reference>
<evidence type="ECO:0000256" key="1">
    <source>
        <dbReference type="ARBA" id="ARBA00007645"/>
    </source>
</evidence>
<dbReference type="InterPro" id="IPR035977">
    <property type="entry name" value="Ribosomal_bL36_sp"/>
</dbReference>
<dbReference type="AlphaFoldDB" id="A0AAD3S4Y6"/>
<evidence type="ECO:0000313" key="6">
    <source>
        <dbReference type="EMBL" id="GMH04518.1"/>
    </source>
</evidence>
<feature type="compositionally biased region" description="Basic residues" evidence="5">
    <location>
        <begin position="187"/>
        <end position="197"/>
    </location>
</feature>
<dbReference type="PANTHER" id="PTHR33564:SF11">
    <property type="entry name" value="OS06G0604600 PROTEIN"/>
    <property type="match status" value="1"/>
</dbReference>
<gene>
    <name evidence="6" type="ORF">Nepgr_006358</name>
</gene>
<dbReference type="GO" id="GO:1990904">
    <property type="term" value="C:ribonucleoprotein complex"/>
    <property type="evidence" value="ECO:0007669"/>
    <property type="project" value="UniProtKB-KW"/>
</dbReference>
<evidence type="ECO:0000256" key="4">
    <source>
        <dbReference type="RuleBase" id="RU000570"/>
    </source>
</evidence>
<dbReference type="GO" id="GO:0003735">
    <property type="term" value="F:structural constituent of ribosome"/>
    <property type="evidence" value="ECO:0007669"/>
    <property type="project" value="InterPro"/>
</dbReference>
<protein>
    <recommendedName>
        <fullName evidence="4">Ribosomal protein</fullName>
    </recommendedName>
</protein>
<accession>A0AAD3S4Y6</accession>